<comment type="caution">
    <text evidence="2">The sequence shown here is derived from an EMBL/GenBank/DDBJ whole genome shotgun (WGS) entry which is preliminary data.</text>
</comment>
<evidence type="ECO:0000259" key="1">
    <source>
        <dbReference type="Pfam" id="PF01467"/>
    </source>
</evidence>
<dbReference type="PANTHER" id="PTHR10695">
    <property type="entry name" value="DEPHOSPHO-COA KINASE-RELATED"/>
    <property type="match status" value="1"/>
</dbReference>
<name>A0A9P6HQ14_9AGAM</name>
<reference evidence="2" key="1">
    <citation type="journal article" date="2020" name="Nat. Commun.">
        <title>Large-scale genome sequencing of mycorrhizal fungi provides insights into the early evolution of symbiotic traits.</title>
        <authorList>
            <person name="Miyauchi S."/>
            <person name="Kiss E."/>
            <person name="Kuo A."/>
            <person name="Drula E."/>
            <person name="Kohler A."/>
            <person name="Sanchez-Garcia M."/>
            <person name="Morin E."/>
            <person name="Andreopoulos B."/>
            <person name="Barry K.W."/>
            <person name="Bonito G."/>
            <person name="Buee M."/>
            <person name="Carver A."/>
            <person name="Chen C."/>
            <person name="Cichocki N."/>
            <person name="Clum A."/>
            <person name="Culley D."/>
            <person name="Crous P.W."/>
            <person name="Fauchery L."/>
            <person name="Girlanda M."/>
            <person name="Hayes R.D."/>
            <person name="Keri Z."/>
            <person name="LaButti K."/>
            <person name="Lipzen A."/>
            <person name="Lombard V."/>
            <person name="Magnuson J."/>
            <person name="Maillard F."/>
            <person name="Murat C."/>
            <person name="Nolan M."/>
            <person name="Ohm R.A."/>
            <person name="Pangilinan J."/>
            <person name="Pereira M.F."/>
            <person name="Perotto S."/>
            <person name="Peter M."/>
            <person name="Pfister S."/>
            <person name="Riley R."/>
            <person name="Sitrit Y."/>
            <person name="Stielow J.B."/>
            <person name="Szollosi G."/>
            <person name="Zifcakova L."/>
            <person name="Stursova M."/>
            <person name="Spatafora J.W."/>
            <person name="Tedersoo L."/>
            <person name="Vaario L.M."/>
            <person name="Yamada A."/>
            <person name="Yan M."/>
            <person name="Wang P."/>
            <person name="Xu J."/>
            <person name="Bruns T."/>
            <person name="Baldrian P."/>
            <person name="Vilgalys R."/>
            <person name="Dunand C."/>
            <person name="Henrissat B."/>
            <person name="Grigoriev I.V."/>
            <person name="Hibbett D."/>
            <person name="Nagy L.G."/>
            <person name="Martin F.M."/>
        </authorList>
    </citation>
    <scope>NUCLEOTIDE SEQUENCE</scope>
    <source>
        <strain evidence="2">UH-Tt-Lm1</strain>
    </source>
</reference>
<protein>
    <recommendedName>
        <fullName evidence="1">Cytidyltransferase-like domain-containing protein</fullName>
    </recommendedName>
</protein>
<dbReference type="GO" id="GO:0015937">
    <property type="term" value="P:coenzyme A biosynthetic process"/>
    <property type="evidence" value="ECO:0007669"/>
    <property type="project" value="TreeGrafter"/>
</dbReference>
<reference evidence="2" key="2">
    <citation type="submission" date="2020-11" db="EMBL/GenBank/DDBJ databases">
        <authorList>
            <consortium name="DOE Joint Genome Institute"/>
            <person name="Kuo A."/>
            <person name="Miyauchi S."/>
            <person name="Kiss E."/>
            <person name="Drula E."/>
            <person name="Kohler A."/>
            <person name="Sanchez-Garcia M."/>
            <person name="Andreopoulos B."/>
            <person name="Barry K.W."/>
            <person name="Bonito G."/>
            <person name="Buee M."/>
            <person name="Carver A."/>
            <person name="Chen C."/>
            <person name="Cichocki N."/>
            <person name="Clum A."/>
            <person name="Culley D."/>
            <person name="Crous P.W."/>
            <person name="Fauchery L."/>
            <person name="Girlanda M."/>
            <person name="Hayes R."/>
            <person name="Keri Z."/>
            <person name="Labutti K."/>
            <person name="Lipzen A."/>
            <person name="Lombard V."/>
            <person name="Magnuson J."/>
            <person name="Maillard F."/>
            <person name="Morin E."/>
            <person name="Murat C."/>
            <person name="Nolan M."/>
            <person name="Ohm R."/>
            <person name="Pangilinan J."/>
            <person name="Pereira M."/>
            <person name="Perotto S."/>
            <person name="Peter M."/>
            <person name="Riley R."/>
            <person name="Sitrit Y."/>
            <person name="Stielow B."/>
            <person name="Szollosi G."/>
            <person name="Zifcakova L."/>
            <person name="Stursova M."/>
            <person name="Spatafora J.W."/>
            <person name="Tedersoo L."/>
            <person name="Vaario L.-M."/>
            <person name="Yamada A."/>
            <person name="Yan M."/>
            <person name="Wang P."/>
            <person name="Xu J."/>
            <person name="Bruns T."/>
            <person name="Baldrian P."/>
            <person name="Vilgalys R."/>
            <person name="Henrissat B."/>
            <person name="Grigoriev I.V."/>
            <person name="Hibbett D."/>
            <person name="Nagy L.G."/>
            <person name="Martin F.M."/>
        </authorList>
    </citation>
    <scope>NUCLEOTIDE SEQUENCE</scope>
    <source>
        <strain evidence="2">UH-Tt-Lm1</strain>
    </source>
</reference>
<organism evidence="2 3">
    <name type="scientific">Thelephora terrestris</name>
    <dbReference type="NCBI Taxonomy" id="56493"/>
    <lineage>
        <taxon>Eukaryota</taxon>
        <taxon>Fungi</taxon>
        <taxon>Dikarya</taxon>
        <taxon>Basidiomycota</taxon>
        <taxon>Agaricomycotina</taxon>
        <taxon>Agaricomycetes</taxon>
        <taxon>Thelephorales</taxon>
        <taxon>Thelephoraceae</taxon>
        <taxon>Thelephora</taxon>
    </lineage>
</organism>
<proteinExistence type="predicted"/>
<dbReference type="InterPro" id="IPR004821">
    <property type="entry name" value="Cyt_trans-like"/>
</dbReference>
<evidence type="ECO:0000313" key="2">
    <source>
        <dbReference type="EMBL" id="KAF9791216.1"/>
    </source>
</evidence>
<dbReference type="Pfam" id="PF01467">
    <property type="entry name" value="CTP_transf_like"/>
    <property type="match status" value="1"/>
</dbReference>
<accession>A0A9P6HQ14</accession>
<dbReference type="AlphaFoldDB" id="A0A9P6HQ14"/>
<feature type="domain" description="Cytidyltransferase-like" evidence="1">
    <location>
        <begin position="178"/>
        <end position="325"/>
    </location>
</feature>
<dbReference type="SUPFAM" id="SSF52374">
    <property type="entry name" value="Nucleotidylyl transferase"/>
    <property type="match status" value="1"/>
</dbReference>
<dbReference type="OrthoDB" id="330671at2759"/>
<dbReference type="Gene3D" id="3.40.50.620">
    <property type="entry name" value="HUPs"/>
    <property type="match status" value="1"/>
</dbReference>
<evidence type="ECO:0000313" key="3">
    <source>
        <dbReference type="Proteomes" id="UP000736335"/>
    </source>
</evidence>
<dbReference type="PANTHER" id="PTHR10695:SF46">
    <property type="entry name" value="BIFUNCTIONAL COENZYME A SYNTHASE-RELATED"/>
    <property type="match status" value="1"/>
</dbReference>
<dbReference type="GO" id="GO:0004140">
    <property type="term" value="F:dephospho-CoA kinase activity"/>
    <property type="evidence" value="ECO:0007669"/>
    <property type="project" value="TreeGrafter"/>
</dbReference>
<dbReference type="CDD" id="cd02164">
    <property type="entry name" value="PPAT_CoAS"/>
    <property type="match status" value="1"/>
</dbReference>
<dbReference type="Proteomes" id="UP000736335">
    <property type="component" value="Unassembled WGS sequence"/>
</dbReference>
<dbReference type="EMBL" id="WIUZ02000002">
    <property type="protein sequence ID" value="KAF9791216.1"/>
    <property type="molecule type" value="Genomic_DNA"/>
</dbReference>
<dbReference type="InterPro" id="IPR014729">
    <property type="entry name" value="Rossmann-like_a/b/a_fold"/>
</dbReference>
<gene>
    <name evidence="2" type="ORF">BJ322DRAFT_1104878</name>
</gene>
<sequence length="345" mass="38643">MPPVTPSTHELETPEANVYSTSILLANLSSPSDYHVLESAIRNATRSTSDRLVIILYSSAFVDDQDPRAKWFEIQRLLTWTYVEGTAVAQDMGKVLMDIDVLLRPPSAPAVEKNADDEELVKKADALYVFRDESDTFLWWVSRTSNPVFISKPASWSAPHISLPPPPDANAVLLVVALGGTFDHLHAGHKILLSMAVWLSRRKVIVGVTDENLLVNKANKHVLESLTHRIDRVRSFLTSFKPSLEYEIVPIHDVYGPPDPEIQALVVSKETLSGAAAIDRKRKELGFPPLETFVIDVISANHVALDSDDPELLKKTKLSSTFIREWIVDRQRHEEFRVDSQSRPA</sequence>
<keyword evidence="3" id="KW-1185">Reference proteome</keyword>